<dbReference type="EMBL" id="JBHSGN010000089">
    <property type="protein sequence ID" value="MFC4675016.1"/>
    <property type="molecule type" value="Genomic_DNA"/>
</dbReference>
<keyword evidence="2" id="KW-1185">Reference proteome</keyword>
<protein>
    <submittedName>
        <fullName evidence="1">DUF5063 domain-containing protein</fullName>
    </submittedName>
</protein>
<dbReference type="Gene3D" id="1.20.120.1550">
    <property type="entry name" value="Protein of unknown function DUF5063"/>
    <property type="match status" value="1"/>
</dbReference>
<reference evidence="2" key="1">
    <citation type="journal article" date="2019" name="Int. J. Syst. Evol. Microbiol.">
        <title>The Global Catalogue of Microorganisms (GCM) 10K type strain sequencing project: providing services to taxonomists for standard genome sequencing and annotation.</title>
        <authorList>
            <consortium name="The Broad Institute Genomics Platform"/>
            <consortium name="The Broad Institute Genome Sequencing Center for Infectious Disease"/>
            <person name="Wu L."/>
            <person name="Ma J."/>
        </authorList>
    </citation>
    <scope>NUCLEOTIDE SEQUENCE [LARGE SCALE GENOMIC DNA]</scope>
    <source>
        <strain evidence="2">CCUG 66188</strain>
    </source>
</reference>
<sequence>MTDQLKEIVYSKDAIEFVTVAVQYCAFLENFDEITETELTDKLTKLLPLLYLKATLVPETDTVNDEEQEITVTEDIYNFITSKLYNVYVNNDTYLEVFLQDMKYSETPISASISEDLADIYQDTKNFITIFERGITENMNDALYVCMENFKTYWGQKLVNVLRALHSIKYPTEPDILGDEDLEQTDSEELW</sequence>
<organism evidence="1 2">
    <name type="scientific">Dysgonomonas termitidis</name>
    <dbReference type="NCBI Taxonomy" id="1516126"/>
    <lineage>
        <taxon>Bacteria</taxon>
        <taxon>Pseudomonadati</taxon>
        <taxon>Bacteroidota</taxon>
        <taxon>Bacteroidia</taxon>
        <taxon>Bacteroidales</taxon>
        <taxon>Dysgonomonadaceae</taxon>
        <taxon>Dysgonomonas</taxon>
    </lineage>
</organism>
<evidence type="ECO:0000313" key="1">
    <source>
        <dbReference type="EMBL" id="MFC4675016.1"/>
    </source>
</evidence>
<name>A0ABV9KZL2_9BACT</name>
<accession>A0ABV9KZL2</accession>
<proteinExistence type="predicted"/>
<comment type="caution">
    <text evidence="1">The sequence shown here is derived from an EMBL/GenBank/DDBJ whole genome shotgun (WGS) entry which is preliminary data.</text>
</comment>
<dbReference type="RefSeq" id="WP_379997835.1">
    <property type="nucleotide sequence ID" value="NZ_JBHSGN010000089.1"/>
</dbReference>
<dbReference type="Pfam" id="PF16702">
    <property type="entry name" value="DUF5063"/>
    <property type="match status" value="1"/>
</dbReference>
<gene>
    <name evidence="1" type="ORF">ACFO6W_15040</name>
</gene>
<dbReference type="Proteomes" id="UP001596023">
    <property type="component" value="Unassembled WGS sequence"/>
</dbReference>
<dbReference type="InterPro" id="IPR032025">
    <property type="entry name" value="DUF5063"/>
</dbReference>
<dbReference type="InterPro" id="IPR038312">
    <property type="entry name" value="DUF5063_sf"/>
</dbReference>
<evidence type="ECO:0000313" key="2">
    <source>
        <dbReference type="Proteomes" id="UP001596023"/>
    </source>
</evidence>